<dbReference type="RefSeq" id="WP_198091314.1">
    <property type="nucleotide sequence ID" value="NZ_JAAMYB010000021.1"/>
</dbReference>
<evidence type="ECO:0000259" key="3">
    <source>
        <dbReference type="Pfam" id="PF07282"/>
    </source>
</evidence>
<dbReference type="AlphaFoldDB" id="A0A9Q3Z0E5"/>
<proteinExistence type="predicted"/>
<protein>
    <submittedName>
        <fullName evidence="4">IS200/IS605 family element transposase accessory protein TnpB</fullName>
    </submittedName>
</protein>
<gene>
    <name evidence="4" type="primary">tnpB</name>
    <name evidence="4" type="ORF">G8S53_12075</name>
</gene>
<evidence type="ECO:0000256" key="2">
    <source>
        <dbReference type="SAM" id="Coils"/>
    </source>
</evidence>
<dbReference type="Pfam" id="PF07282">
    <property type="entry name" value="Cas12f1-like_TNB"/>
    <property type="match status" value="1"/>
</dbReference>
<evidence type="ECO:0000313" key="4">
    <source>
        <dbReference type="EMBL" id="MCD3196001.1"/>
    </source>
</evidence>
<organism evidence="4 5">
    <name type="scientific">Clostridium botulinum C</name>
    <dbReference type="NCBI Taxonomy" id="36828"/>
    <lineage>
        <taxon>Bacteria</taxon>
        <taxon>Bacillati</taxon>
        <taxon>Bacillota</taxon>
        <taxon>Clostridia</taxon>
        <taxon>Eubacteriales</taxon>
        <taxon>Clostridiaceae</taxon>
        <taxon>Clostridium</taxon>
    </lineage>
</organism>
<accession>A0A9Q3Z0E5</accession>
<comment type="caution">
    <text evidence="4">The sequence shown here is derived from an EMBL/GenBank/DDBJ whole genome shotgun (WGS) entry which is preliminary data.</text>
</comment>
<reference evidence="4" key="1">
    <citation type="submission" date="2020-02" db="EMBL/GenBank/DDBJ databases">
        <authorList>
            <person name="Fillo S."/>
            <person name="Giordani F."/>
            <person name="Tonon E."/>
            <person name="Drigo I."/>
            <person name="Anselmo A."/>
            <person name="Fortunato A."/>
            <person name="Bano L."/>
            <person name="Lista F."/>
        </authorList>
    </citation>
    <scope>NUCLEOTIDE SEQUENCE</scope>
    <source>
        <strain evidence="4">IZSVe-TV_9877_3_12</strain>
    </source>
</reference>
<dbReference type="NCBIfam" id="TIGR01766">
    <property type="entry name" value="IS200/IS605 family accessory protein TnpB-like domain"/>
    <property type="match status" value="1"/>
</dbReference>
<sequence>MITVRKIKLTIMGDKDTRNSQYKWIRDEQYNQYRALNMGMTYLAVNDILYMNESGLEIRTIKDLKDCEKDIDKNKKEIEKLTARLEKEQNKKNSSSEKLDEIKYKISLVENKIEDYKLKIVELNKIVEETQKERMDIQKEFKEKYVDDLYQVLDKIPFKHLDNKSLVTQRIKADIKSDKSNGLLKGERSIRNYKRNFPLMTRGRDLKFKYDDNDDIEIKWMEGIKFKVILGNRIKNSLELRHTLHKVIEGKYKICDSSLQFDKNNNLILNLTLDIPIDIVNKKVSGRVVGVDLGLKIPAYCALNDVEYIKKSIGRIDDFLKVRTQMQSRRRRLQIAIQSAKGGKGRVNKLQALERFAEKEKNFAKTYNHFLSSNIVKFAVSNQAEQINMELLSLKETQNKSILRNWSYYQLQTMIEYKAQREGIKVKYIDPYHTSQTCSKCGNYEEGQRESQADFICKKCGYKVNADYNAARNIAMSNKYITKKEESKYYKIKESMV</sequence>
<reference evidence="4" key="2">
    <citation type="journal article" date="2021" name="Microorganisms">
        <title>Extensive Genome Exploration of Clostridium botulinum Group III Field Strains.</title>
        <authorList>
            <person name="Fillo S."/>
            <person name="Giordani F."/>
            <person name="Tonon E."/>
            <person name="Drigo I."/>
            <person name="Anselmo A."/>
            <person name="Fortunato A."/>
            <person name="Lista F."/>
            <person name="Bano L."/>
        </authorList>
    </citation>
    <scope>NUCLEOTIDE SEQUENCE</scope>
    <source>
        <strain evidence="4">IZSVe-TV_9877_3_12</strain>
    </source>
</reference>
<feature type="domain" description="Cas12f1-like TNB" evidence="3">
    <location>
        <begin position="408"/>
        <end position="474"/>
    </location>
</feature>
<evidence type="ECO:0000313" key="5">
    <source>
        <dbReference type="Proteomes" id="UP000813637"/>
    </source>
</evidence>
<dbReference type="InterPro" id="IPR051399">
    <property type="entry name" value="RNA-guided_DNA_endo/Transpos"/>
</dbReference>
<dbReference type="InterPro" id="IPR010095">
    <property type="entry name" value="Cas12f1-like_TNB"/>
</dbReference>
<dbReference type="EMBL" id="JAAMYB010000021">
    <property type="protein sequence ID" value="MCD3196001.1"/>
    <property type="molecule type" value="Genomic_DNA"/>
</dbReference>
<feature type="coiled-coil region" evidence="2">
    <location>
        <begin position="64"/>
        <end position="140"/>
    </location>
</feature>
<dbReference type="PANTHER" id="PTHR30405">
    <property type="entry name" value="TRANSPOSASE"/>
    <property type="match status" value="1"/>
</dbReference>
<keyword evidence="1" id="KW-0238">DNA-binding</keyword>
<name>A0A9Q3Z0E5_CLOBO</name>
<dbReference type="GO" id="GO:0003677">
    <property type="term" value="F:DNA binding"/>
    <property type="evidence" value="ECO:0007669"/>
    <property type="project" value="UniProtKB-KW"/>
</dbReference>
<dbReference type="PANTHER" id="PTHR30405:SF11">
    <property type="entry name" value="RNA-GUIDED DNA ENDONUCLEASE RV2885C-RELATED"/>
    <property type="match status" value="1"/>
</dbReference>
<keyword evidence="2" id="KW-0175">Coiled coil</keyword>
<dbReference type="NCBIfam" id="NF040570">
    <property type="entry name" value="guided_TnpB"/>
    <property type="match status" value="1"/>
</dbReference>
<evidence type="ECO:0000256" key="1">
    <source>
        <dbReference type="ARBA" id="ARBA00023125"/>
    </source>
</evidence>
<dbReference type="Proteomes" id="UP000813637">
    <property type="component" value="Unassembled WGS sequence"/>
</dbReference>